<dbReference type="Proteomes" id="UP001165065">
    <property type="component" value="Unassembled WGS sequence"/>
</dbReference>
<accession>A0A9W7GFZ7</accession>
<reference evidence="3" key="1">
    <citation type="journal article" date="2023" name="Commun. Biol.">
        <title>Genome analysis of Parmales, the sister group of diatoms, reveals the evolutionary specialization of diatoms from phago-mixotrophs to photoautotrophs.</title>
        <authorList>
            <person name="Ban H."/>
            <person name="Sato S."/>
            <person name="Yoshikawa S."/>
            <person name="Yamada K."/>
            <person name="Nakamura Y."/>
            <person name="Ichinomiya M."/>
            <person name="Sato N."/>
            <person name="Blanc-Mathieu R."/>
            <person name="Endo H."/>
            <person name="Kuwata A."/>
            <person name="Ogata H."/>
        </authorList>
    </citation>
    <scope>NUCLEOTIDE SEQUENCE [LARGE SCALE GENOMIC DNA]</scope>
</reference>
<proteinExistence type="predicted"/>
<name>A0A9W7GFZ7_9STRA</name>
<comment type="caution">
    <text evidence="2">The sequence shown here is derived from an EMBL/GenBank/DDBJ whole genome shotgun (WGS) entry which is preliminary data.</text>
</comment>
<gene>
    <name evidence="2" type="ORF">TrCOL_g10294</name>
</gene>
<keyword evidence="3" id="KW-1185">Reference proteome</keyword>
<feature type="region of interest" description="Disordered" evidence="1">
    <location>
        <begin position="382"/>
        <end position="401"/>
    </location>
</feature>
<organism evidence="2 3">
    <name type="scientific">Triparma columacea</name>
    <dbReference type="NCBI Taxonomy" id="722753"/>
    <lineage>
        <taxon>Eukaryota</taxon>
        <taxon>Sar</taxon>
        <taxon>Stramenopiles</taxon>
        <taxon>Ochrophyta</taxon>
        <taxon>Bolidophyceae</taxon>
        <taxon>Parmales</taxon>
        <taxon>Triparmaceae</taxon>
        <taxon>Triparma</taxon>
    </lineage>
</organism>
<evidence type="ECO:0000256" key="1">
    <source>
        <dbReference type="SAM" id="MobiDB-lite"/>
    </source>
</evidence>
<evidence type="ECO:0000313" key="2">
    <source>
        <dbReference type="EMBL" id="GMI45104.1"/>
    </source>
</evidence>
<evidence type="ECO:0000313" key="3">
    <source>
        <dbReference type="Proteomes" id="UP001165065"/>
    </source>
</evidence>
<feature type="compositionally biased region" description="Basic and acidic residues" evidence="1">
    <location>
        <begin position="392"/>
        <end position="401"/>
    </location>
</feature>
<sequence length="401" mass="44572">MEDDGLAGRVDVGEEEVVKEGGVATFVVRRMGAWERDVWVVGYKGWYEVVRLTVSRDNPPTVSWSKGSGSKRRLDGILGVRDAWWDEAYGGGLKVVAMVGGESSKPEDDRKEEREEKIWNGYRVMFDSGGLCFRRGERDVKGMIKALIKREEEEFRREDELVDEGCRDVCRAWESEMGGGRRRRVRYSKGVMETWAADDGEEKEGGGGTMWRWNYKPMEDIGKGELYDGDGGFSKSAVLCYDVGPGPTQLGSWDVRSNNTEWDDVMKEEIRKLVGGGDELKGGFKTAVEDAFRNTVRKILGNCNGVGGGDHDEGVAFVMHRGETKDTYISKRERGGTTVGLKTTVYDVKDQGKEYVVKVCGGIRMRAGIAALMIIDGEEEGSGGFGGEGDTWEERRGVKIL</sequence>
<dbReference type="OrthoDB" id="10501674at2759"/>
<dbReference type="AlphaFoldDB" id="A0A9W7GFZ7"/>
<protein>
    <submittedName>
        <fullName evidence="2">Uncharacterized protein</fullName>
    </submittedName>
</protein>
<dbReference type="EMBL" id="BRYA01000237">
    <property type="protein sequence ID" value="GMI45104.1"/>
    <property type="molecule type" value="Genomic_DNA"/>
</dbReference>